<dbReference type="EnsemblMetazoa" id="tetur08g03060.1">
    <property type="protein sequence ID" value="tetur08g03060.1"/>
    <property type="gene ID" value="tetur08g03060"/>
</dbReference>
<name>T1KB71_TETUR</name>
<dbReference type="Proteomes" id="UP000015104">
    <property type="component" value="Unassembled WGS sequence"/>
</dbReference>
<organism evidence="1 2">
    <name type="scientific">Tetranychus urticae</name>
    <name type="common">Two-spotted spider mite</name>
    <dbReference type="NCBI Taxonomy" id="32264"/>
    <lineage>
        <taxon>Eukaryota</taxon>
        <taxon>Metazoa</taxon>
        <taxon>Ecdysozoa</taxon>
        <taxon>Arthropoda</taxon>
        <taxon>Chelicerata</taxon>
        <taxon>Arachnida</taxon>
        <taxon>Acari</taxon>
        <taxon>Acariformes</taxon>
        <taxon>Trombidiformes</taxon>
        <taxon>Prostigmata</taxon>
        <taxon>Eleutherengona</taxon>
        <taxon>Raphignathae</taxon>
        <taxon>Tetranychoidea</taxon>
        <taxon>Tetranychidae</taxon>
        <taxon>Tetranychus</taxon>
    </lineage>
</organism>
<dbReference type="AlphaFoldDB" id="T1KB71"/>
<reference evidence="2" key="1">
    <citation type="submission" date="2011-08" db="EMBL/GenBank/DDBJ databases">
        <authorList>
            <person name="Rombauts S."/>
        </authorList>
    </citation>
    <scope>NUCLEOTIDE SEQUENCE</scope>
    <source>
        <strain evidence="2">London</strain>
    </source>
</reference>
<dbReference type="EMBL" id="CAEY01001945">
    <property type="status" value="NOT_ANNOTATED_CDS"/>
    <property type="molecule type" value="Genomic_DNA"/>
</dbReference>
<sequence length="195" mass="22560">MVTRRIDQVKTLCAKEWIAEDYKTFLNASVQALQLILDSMDSNDTQIGDLFEPYSYIVNLLNDSNNVTRTFYDSIIKSSELLTETMNANDDQYGDLFESYSHIVQLITDVSNVMKFYNNDYLTINSSSNFTRDELEAMMEAYIGDIEMVRKCEVSLGRSVRVNLRIVETIKSLSKGMQRYEFFNDDESISFSRKS</sequence>
<keyword evidence="2" id="KW-1185">Reference proteome</keyword>
<accession>T1KB71</accession>
<reference evidence="1" key="2">
    <citation type="submission" date="2015-06" db="UniProtKB">
        <authorList>
            <consortium name="EnsemblMetazoa"/>
        </authorList>
    </citation>
    <scope>IDENTIFICATION</scope>
</reference>
<evidence type="ECO:0000313" key="1">
    <source>
        <dbReference type="EnsemblMetazoa" id="tetur08g03060.1"/>
    </source>
</evidence>
<evidence type="ECO:0000313" key="2">
    <source>
        <dbReference type="Proteomes" id="UP000015104"/>
    </source>
</evidence>
<proteinExistence type="predicted"/>
<protein>
    <submittedName>
        <fullName evidence="1">Uncharacterized protein</fullName>
    </submittedName>
</protein>
<dbReference type="HOGENOM" id="CLU_117352_1_0_1"/>